<evidence type="ECO:0000313" key="1">
    <source>
        <dbReference type="EMBL" id="KAI3775786.1"/>
    </source>
</evidence>
<comment type="caution">
    <text evidence="1">The sequence shown here is derived from an EMBL/GenBank/DDBJ whole genome shotgun (WGS) entry which is preliminary data.</text>
</comment>
<protein>
    <submittedName>
        <fullName evidence="1">Uncharacterized protein</fullName>
    </submittedName>
</protein>
<keyword evidence="2" id="KW-1185">Reference proteome</keyword>
<sequence length="221" mass="24981">MLSNKDVERDNIQQGLTKAIQHIFDLREGMRWSIVEGVPQSVEEVRGNAEFIQDVADLIIASDLVGRHKGFMDGYHYKEHNLDPKTYVGYNEHVVDRMTTATHSFEQVNFPIVDIISSFVGHDDLSELKDLLSNADEDDLDETDDPDGWYGSPSGSAGVCNYSLSGLRAEYGPTSRVIRLKYLTYFILCLYLWEGCRVTLFSLSYAINPFVCYLKICESGS</sequence>
<proteinExistence type="predicted"/>
<dbReference type="Proteomes" id="UP001056120">
    <property type="component" value="Linkage Group LG15"/>
</dbReference>
<reference evidence="1 2" key="2">
    <citation type="journal article" date="2022" name="Mol. Ecol. Resour.">
        <title>The genomes of chicory, endive, great burdock and yacon provide insights into Asteraceae paleo-polyploidization history and plant inulin production.</title>
        <authorList>
            <person name="Fan W."/>
            <person name="Wang S."/>
            <person name="Wang H."/>
            <person name="Wang A."/>
            <person name="Jiang F."/>
            <person name="Liu H."/>
            <person name="Zhao H."/>
            <person name="Xu D."/>
            <person name="Zhang Y."/>
        </authorList>
    </citation>
    <scope>NUCLEOTIDE SEQUENCE [LARGE SCALE GENOMIC DNA]</scope>
    <source>
        <strain evidence="2">cv. Yunnan</strain>
        <tissue evidence="1">Leaves</tissue>
    </source>
</reference>
<accession>A0ACB9FY97</accession>
<reference evidence="2" key="1">
    <citation type="journal article" date="2022" name="Mol. Ecol. Resour.">
        <title>The genomes of chicory, endive, great burdock and yacon provide insights into Asteraceae palaeo-polyploidization history and plant inulin production.</title>
        <authorList>
            <person name="Fan W."/>
            <person name="Wang S."/>
            <person name="Wang H."/>
            <person name="Wang A."/>
            <person name="Jiang F."/>
            <person name="Liu H."/>
            <person name="Zhao H."/>
            <person name="Xu D."/>
            <person name="Zhang Y."/>
        </authorList>
    </citation>
    <scope>NUCLEOTIDE SEQUENCE [LARGE SCALE GENOMIC DNA]</scope>
    <source>
        <strain evidence="2">cv. Yunnan</strain>
    </source>
</reference>
<organism evidence="1 2">
    <name type="scientific">Smallanthus sonchifolius</name>
    <dbReference type="NCBI Taxonomy" id="185202"/>
    <lineage>
        <taxon>Eukaryota</taxon>
        <taxon>Viridiplantae</taxon>
        <taxon>Streptophyta</taxon>
        <taxon>Embryophyta</taxon>
        <taxon>Tracheophyta</taxon>
        <taxon>Spermatophyta</taxon>
        <taxon>Magnoliopsida</taxon>
        <taxon>eudicotyledons</taxon>
        <taxon>Gunneridae</taxon>
        <taxon>Pentapetalae</taxon>
        <taxon>asterids</taxon>
        <taxon>campanulids</taxon>
        <taxon>Asterales</taxon>
        <taxon>Asteraceae</taxon>
        <taxon>Asteroideae</taxon>
        <taxon>Heliantheae alliance</taxon>
        <taxon>Millerieae</taxon>
        <taxon>Smallanthus</taxon>
    </lineage>
</organism>
<evidence type="ECO:0000313" key="2">
    <source>
        <dbReference type="Proteomes" id="UP001056120"/>
    </source>
</evidence>
<dbReference type="EMBL" id="CM042032">
    <property type="protein sequence ID" value="KAI3775786.1"/>
    <property type="molecule type" value="Genomic_DNA"/>
</dbReference>
<name>A0ACB9FY97_9ASTR</name>
<gene>
    <name evidence="1" type="ORF">L1987_45540</name>
</gene>